<dbReference type="PANTHER" id="PTHR23417:SF14">
    <property type="entry name" value="PENTACOTRIPEPTIDE-REPEAT REGION OF PRORP DOMAIN-CONTAINING PROTEIN"/>
    <property type="match status" value="1"/>
</dbReference>
<dbReference type="KEGG" id="mff:MFFC18_46810"/>
<dbReference type="InterPro" id="IPR003358">
    <property type="entry name" value="tRNA_(Gua-N-7)_MeTrfase_Trmb"/>
</dbReference>
<gene>
    <name evidence="7 8" type="primary">trmB</name>
    <name evidence="8" type="ORF">MFFC18_46810</name>
</gene>
<dbReference type="OrthoDB" id="9802090at2"/>
<sequence>MGRRSLPKIDPTVDFSNHLGFVEDLEAPFDPQSLFASAQDLEIEVGSGKGLFMLNESGRVPDRNFLGNEIARKYCRFAAYRLAQKERSNAYMMSGDGLRMFREFLPDQCAVAVHVYFPDPWWKERHRRRRVMRQPLIEDIERVLKPGGIFHFWTDVEEYFEETVGLMKEYSNLSGPHHVEEPPSDHDMDFRTHFERRMRKNDHPVFRSQYKK</sequence>
<evidence type="ECO:0000313" key="9">
    <source>
        <dbReference type="Proteomes" id="UP000322214"/>
    </source>
</evidence>
<dbReference type="CDD" id="cd02440">
    <property type="entry name" value="AdoMet_MTases"/>
    <property type="match status" value="1"/>
</dbReference>
<dbReference type="AlphaFoldDB" id="A0A5B9PGM6"/>
<comment type="pathway">
    <text evidence="7">tRNA modification; N(7)-methylguanine-tRNA biosynthesis.</text>
</comment>
<keyword evidence="5 7" id="KW-0949">S-adenosyl-L-methionine</keyword>
<evidence type="ECO:0000256" key="7">
    <source>
        <dbReference type="HAMAP-Rule" id="MF_01057"/>
    </source>
</evidence>
<dbReference type="SUPFAM" id="SSF53335">
    <property type="entry name" value="S-adenosyl-L-methionine-dependent methyltransferases"/>
    <property type="match status" value="1"/>
</dbReference>
<feature type="binding site" evidence="7">
    <location>
        <position position="69"/>
    </location>
    <ligand>
        <name>S-adenosyl-L-methionine</name>
        <dbReference type="ChEBI" id="CHEBI:59789"/>
    </ligand>
</feature>
<feature type="binding site" evidence="7">
    <location>
        <position position="44"/>
    </location>
    <ligand>
        <name>S-adenosyl-L-methionine</name>
        <dbReference type="ChEBI" id="CHEBI:59789"/>
    </ligand>
</feature>
<comment type="caution">
    <text evidence="7">Lacks conserved residue(s) required for the propagation of feature annotation.</text>
</comment>
<evidence type="ECO:0000256" key="4">
    <source>
        <dbReference type="ARBA" id="ARBA00022679"/>
    </source>
</evidence>
<name>A0A5B9PGM6_9BACT</name>
<dbReference type="Gene3D" id="3.40.50.150">
    <property type="entry name" value="Vaccinia Virus protein VP39"/>
    <property type="match status" value="1"/>
</dbReference>
<protein>
    <recommendedName>
        <fullName evidence="7">tRNA (guanine-N(7)-)-methyltransferase</fullName>
        <ecNumber evidence="7">2.1.1.33</ecNumber>
    </recommendedName>
    <alternativeName>
        <fullName evidence="7">tRNA (guanine(46)-N(7))-methyltransferase</fullName>
    </alternativeName>
    <alternativeName>
        <fullName evidence="7">tRNA(m7G46)-methyltransferase</fullName>
    </alternativeName>
</protein>
<comment type="function">
    <text evidence="2 7">Catalyzes the formation of N(7)-methylguanine at position 46 (m7G46) in tRNA.</text>
</comment>
<accession>A0A5B9PGM6</accession>
<dbReference type="GO" id="GO:0008176">
    <property type="term" value="F:tRNA (guanine(46)-N7)-methyltransferase activity"/>
    <property type="evidence" value="ECO:0007669"/>
    <property type="project" value="UniProtKB-UniRule"/>
</dbReference>
<comment type="catalytic activity">
    <reaction evidence="1 7">
        <text>guanosine(46) in tRNA + S-adenosyl-L-methionine = N(7)-methylguanosine(46) in tRNA + S-adenosyl-L-homocysteine</text>
        <dbReference type="Rhea" id="RHEA:42708"/>
        <dbReference type="Rhea" id="RHEA-COMP:10188"/>
        <dbReference type="Rhea" id="RHEA-COMP:10189"/>
        <dbReference type="ChEBI" id="CHEBI:57856"/>
        <dbReference type="ChEBI" id="CHEBI:59789"/>
        <dbReference type="ChEBI" id="CHEBI:74269"/>
        <dbReference type="ChEBI" id="CHEBI:74480"/>
        <dbReference type="EC" id="2.1.1.33"/>
    </reaction>
</comment>
<feature type="binding site" evidence="7">
    <location>
        <position position="119"/>
    </location>
    <ligand>
        <name>S-adenosyl-L-methionine</name>
        <dbReference type="ChEBI" id="CHEBI:59789"/>
    </ligand>
</feature>
<dbReference type="PROSITE" id="PS51625">
    <property type="entry name" value="SAM_MT_TRMB"/>
    <property type="match status" value="1"/>
</dbReference>
<dbReference type="STRING" id="980251.GCA_001642875_00888"/>
<evidence type="ECO:0000256" key="3">
    <source>
        <dbReference type="ARBA" id="ARBA00022603"/>
    </source>
</evidence>
<evidence type="ECO:0000256" key="5">
    <source>
        <dbReference type="ARBA" id="ARBA00022691"/>
    </source>
</evidence>
<evidence type="ECO:0000256" key="2">
    <source>
        <dbReference type="ARBA" id="ARBA00003015"/>
    </source>
</evidence>
<dbReference type="InterPro" id="IPR029063">
    <property type="entry name" value="SAM-dependent_MTases_sf"/>
</dbReference>
<keyword evidence="3 7" id="KW-0489">Methyltransferase</keyword>
<evidence type="ECO:0000256" key="1">
    <source>
        <dbReference type="ARBA" id="ARBA00000142"/>
    </source>
</evidence>
<dbReference type="EMBL" id="CP042912">
    <property type="protein sequence ID" value="QEG24759.1"/>
    <property type="molecule type" value="Genomic_DNA"/>
</dbReference>
<reference evidence="8 9" key="1">
    <citation type="submission" date="2019-08" db="EMBL/GenBank/DDBJ databases">
        <title>Deep-cultivation of Planctomycetes and their phenomic and genomic characterization uncovers novel biology.</title>
        <authorList>
            <person name="Wiegand S."/>
            <person name="Jogler M."/>
            <person name="Boedeker C."/>
            <person name="Pinto D."/>
            <person name="Vollmers J."/>
            <person name="Rivas-Marin E."/>
            <person name="Kohn T."/>
            <person name="Peeters S.H."/>
            <person name="Heuer A."/>
            <person name="Rast P."/>
            <person name="Oberbeckmann S."/>
            <person name="Bunk B."/>
            <person name="Jeske O."/>
            <person name="Meyerdierks A."/>
            <person name="Storesund J.E."/>
            <person name="Kallscheuer N."/>
            <person name="Luecker S."/>
            <person name="Lage O.M."/>
            <person name="Pohl T."/>
            <person name="Merkel B.J."/>
            <person name="Hornburger P."/>
            <person name="Mueller R.-W."/>
            <person name="Bruemmer F."/>
            <person name="Labrenz M."/>
            <person name="Spormann A.M."/>
            <person name="Op den Camp H."/>
            <person name="Overmann J."/>
            <person name="Amann R."/>
            <person name="Jetten M.S.M."/>
            <person name="Mascher T."/>
            <person name="Medema M.H."/>
            <person name="Devos D.P."/>
            <person name="Kaster A.-K."/>
            <person name="Ovreas L."/>
            <person name="Rohde M."/>
            <person name="Galperin M.Y."/>
            <person name="Jogler C."/>
        </authorList>
    </citation>
    <scope>NUCLEOTIDE SEQUENCE [LARGE SCALE GENOMIC DNA]</scope>
    <source>
        <strain evidence="8 9">FC18</strain>
    </source>
</reference>
<dbReference type="NCBIfam" id="TIGR00091">
    <property type="entry name" value="tRNA (guanosine(46)-N7)-methyltransferase TrmB"/>
    <property type="match status" value="1"/>
</dbReference>
<dbReference type="HAMAP" id="MF_01057">
    <property type="entry name" value="tRNA_methyltr_TrmB"/>
    <property type="match status" value="1"/>
</dbReference>
<feature type="binding site" evidence="7">
    <location>
        <position position="155"/>
    </location>
    <ligand>
        <name>substrate</name>
    </ligand>
</feature>
<dbReference type="Pfam" id="PF02390">
    <property type="entry name" value="Methyltransf_4"/>
    <property type="match status" value="1"/>
</dbReference>
<feature type="binding site" evidence="7">
    <location>
        <position position="96"/>
    </location>
    <ligand>
        <name>S-adenosyl-L-methionine</name>
        <dbReference type="ChEBI" id="CHEBI:59789"/>
    </ligand>
</feature>
<dbReference type="UniPathway" id="UPA00989"/>
<dbReference type="PANTHER" id="PTHR23417">
    <property type="entry name" value="3-DEOXY-D-MANNO-OCTULOSONIC-ACID TRANSFERASE/TRNA GUANINE-N 7 - -METHYLTRANSFERASE"/>
    <property type="match status" value="1"/>
</dbReference>
<dbReference type="GO" id="GO:0043527">
    <property type="term" value="C:tRNA methyltransferase complex"/>
    <property type="evidence" value="ECO:0007669"/>
    <property type="project" value="TreeGrafter"/>
</dbReference>
<feature type="binding site" evidence="7">
    <location>
        <position position="123"/>
    </location>
    <ligand>
        <name>substrate</name>
    </ligand>
</feature>
<evidence type="ECO:0000313" key="8">
    <source>
        <dbReference type="EMBL" id="QEG24759.1"/>
    </source>
</evidence>
<dbReference type="EC" id="2.1.1.33" evidence="7"/>
<dbReference type="Proteomes" id="UP000322214">
    <property type="component" value="Chromosome"/>
</dbReference>
<keyword evidence="6 7" id="KW-0819">tRNA processing</keyword>
<keyword evidence="9" id="KW-1185">Reference proteome</keyword>
<evidence type="ECO:0000256" key="6">
    <source>
        <dbReference type="ARBA" id="ARBA00022694"/>
    </source>
</evidence>
<comment type="similarity">
    <text evidence="7">Belongs to the class I-like SAM-binding methyltransferase superfamily. TrmB family.</text>
</comment>
<feature type="binding site" evidence="7">
    <location>
        <begin position="192"/>
        <end position="195"/>
    </location>
    <ligand>
        <name>substrate</name>
    </ligand>
</feature>
<keyword evidence="4 7" id="KW-0808">Transferase</keyword>
<organism evidence="8 9">
    <name type="scientific">Mariniblastus fucicola</name>
    <dbReference type="NCBI Taxonomy" id="980251"/>
    <lineage>
        <taxon>Bacteria</taxon>
        <taxon>Pseudomonadati</taxon>
        <taxon>Planctomycetota</taxon>
        <taxon>Planctomycetia</taxon>
        <taxon>Pirellulales</taxon>
        <taxon>Pirellulaceae</taxon>
        <taxon>Mariniblastus</taxon>
    </lineage>
</organism>
<dbReference type="RefSeq" id="WP_075083685.1">
    <property type="nucleotide sequence ID" value="NZ_CP042912.1"/>
</dbReference>
<proteinExistence type="inferred from homology"/>
<dbReference type="InterPro" id="IPR055361">
    <property type="entry name" value="tRNA_methyltr_TrmB_bact"/>
</dbReference>